<keyword evidence="1" id="KW-0812">Transmembrane</keyword>
<evidence type="ECO:0000256" key="1">
    <source>
        <dbReference type="SAM" id="Phobius"/>
    </source>
</evidence>
<feature type="transmembrane region" description="Helical" evidence="1">
    <location>
        <begin position="112"/>
        <end position="131"/>
    </location>
</feature>
<name>A0A150B1M7_BACCE</name>
<dbReference type="PANTHER" id="PTHR37422:SF13">
    <property type="entry name" value="LIPOPOLYSACCHARIDE BIOSYNTHESIS PROTEIN PA4999-RELATED"/>
    <property type="match status" value="1"/>
</dbReference>
<feature type="transmembrane region" description="Helical" evidence="1">
    <location>
        <begin position="400"/>
        <end position="419"/>
    </location>
</feature>
<dbReference type="EMBL" id="LOMT01000106">
    <property type="protein sequence ID" value="KXX93918.1"/>
    <property type="molecule type" value="Genomic_DNA"/>
</dbReference>
<keyword evidence="1" id="KW-0472">Membrane</keyword>
<feature type="transmembrane region" description="Helical" evidence="1">
    <location>
        <begin position="20"/>
        <end position="38"/>
    </location>
</feature>
<dbReference type="Proteomes" id="UP000075591">
    <property type="component" value="Unassembled WGS sequence"/>
</dbReference>
<feature type="transmembrane region" description="Helical" evidence="1">
    <location>
        <begin position="87"/>
        <end position="106"/>
    </location>
</feature>
<dbReference type="InterPro" id="IPR051533">
    <property type="entry name" value="WaaL-like"/>
</dbReference>
<feature type="transmembrane region" description="Helical" evidence="1">
    <location>
        <begin position="233"/>
        <end position="260"/>
    </location>
</feature>
<accession>A0A150B1M7</accession>
<evidence type="ECO:0000313" key="3">
    <source>
        <dbReference type="Proteomes" id="UP000075591"/>
    </source>
</evidence>
<keyword evidence="1" id="KW-1133">Transmembrane helix</keyword>
<gene>
    <name evidence="2" type="ORF">AT274_13570</name>
</gene>
<feature type="transmembrane region" description="Helical" evidence="1">
    <location>
        <begin position="353"/>
        <end position="376"/>
    </location>
</feature>
<feature type="transmembrane region" description="Helical" evidence="1">
    <location>
        <begin position="272"/>
        <end position="295"/>
    </location>
</feature>
<dbReference type="PATRIC" id="fig|1396.442.peg.3773"/>
<comment type="caution">
    <text evidence="2">The sequence shown here is derived from an EMBL/GenBank/DDBJ whole genome shotgun (WGS) entry which is preliminary data.</text>
</comment>
<dbReference type="AlphaFoldDB" id="A0A150B1M7"/>
<organism evidence="2 3">
    <name type="scientific">Bacillus cereus</name>
    <dbReference type="NCBI Taxonomy" id="1396"/>
    <lineage>
        <taxon>Bacteria</taxon>
        <taxon>Bacillati</taxon>
        <taxon>Bacillota</taxon>
        <taxon>Bacilli</taxon>
        <taxon>Bacillales</taxon>
        <taxon>Bacillaceae</taxon>
        <taxon>Bacillus</taxon>
        <taxon>Bacillus cereus group</taxon>
    </lineage>
</organism>
<reference evidence="2 3" key="1">
    <citation type="submission" date="2015-12" db="EMBL/GenBank/DDBJ databases">
        <title>Bacillus cereus Group isolate.</title>
        <authorList>
            <person name="Kovac J."/>
        </authorList>
    </citation>
    <scope>NUCLEOTIDE SEQUENCE [LARGE SCALE GENOMIC DNA]</scope>
    <source>
        <strain evidence="2 3">FSL W8-0275</strain>
    </source>
</reference>
<dbReference type="RefSeq" id="WP_017561072.1">
    <property type="nucleotide sequence ID" value="NZ_JARPVK010000004.1"/>
</dbReference>
<protein>
    <submittedName>
        <fullName evidence="2">Uncharacterized protein</fullName>
    </submittedName>
</protein>
<sequence length="443" mass="50556">MKGIKYMPYSIEDQKISRTVPFSLALFLCIPIYLIPESKASTFFQFSSPIGTVTPDKMIITMVLIFCLYLTIFKLKIPLSPPFTMVSLYLIWMVCTSLISLYSINFFKMNSFVFRIIMNFGVFFITYTLCYNYKVFKSLFKKTIITFGFLNSVFSLAQFYFSDPLFIGKYITITRGFYFLGERVTRVWGFQGEPLATGTVTMVSLILLLDSFFKKDGKKRTKLNKLLLFTMSLVMFIALLLTFSRGSLISFIIGLLFLLWKNEFKFFTPKRTILYLLGTPFLILLIQNTVLYSVLFERFGQLSDGDASFTHRWGVITSIDNLLTQIGYPVLLGLSPGGSLGIRDYVGVLDNGYLAIFFEDGILGSFLFFGIAFLLLRKRYEPALQSALLGVLLNMATYEMTYYSTISCLYWGILGVLAADKIVNKKSFHPTSMSNNKETDSIL</sequence>
<evidence type="ECO:0000313" key="2">
    <source>
        <dbReference type="EMBL" id="KXX93918.1"/>
    </source>
</evidence>
<feature type="transmembrane region" description="Helical" evidence="1">
    <location>
        <begin position="143"/>
        <end position="161"/>
    </location>
</feature>
<proteinExistence type="predicted"/>
<feature type="transmembrane region" description="Helical" evidence="1">
    <location>
        <begin position="58"/>
        <end position="75"/>
    </location>
</feature>
<feature type="transmembrane region" description="Helical" evidence="1">
    <location>
        <begin position="195"/>
        <end position="213"/>
    </location>
</feature>
<dbReference type="PANTHER" id="PTHR37422">
    <property type="entry name" value="TEICHURONIC ACID BIOSYNTHESIS PROTEIN TUAE"/>
    <property type="match status" value="1"/>
</dbReference>